<keyword evidence="1" id="KW-0614">Plasmid</keyword>
<dbReference type="KEGG" id="mah:MEALZ_p0001"/>
<name>G4T4F6_META2</name>
<evidence type="ECO:0000313" key="2">
    <source>
        <dbReference type="Proteomes" id="UP000008315"/>
    </source>
</evidence>
<dbReference type="Proteomes" id="UP000008315">
    <property type="component" value="Plasmid MEALZ_p"/>
</dbReference>
<reference evidence="2" key="1">
    <citation type="journal article" date="2012" name="J. Bacteriol.">
        <title>Genome sequence of the haloalkaliphilic methanotrophic bacterium Methylomicrobium alcaliphilum 20Z.</title>
        <authorList>
            <person name="Vuilleumier S."/>
            <person name="Khmelenina V.N."/>
            <person name="Bringel F."/>
            <person name="Reshetnikov A.S."/>
            <person name="Lajus A."/>
            <person name="Mangenot S."/>
            <person name="Rouy Z."/>
            <person name="Op den Camp H.J."/>
            <person name="Jetten M.S."/>
            <person name="Dispirito A.A."/>
            <person name="Dunfield P."/>
            <person name="Klotz M.G."/>
            <person name="Semrau J.D."/>
            <person name="Stein L.Y."/>
            <person name="Barbe V."/>
            <person name="Medigue C."/>
            <person name="Trotsenko Y.A."/>
            <person name="Kalyuzhnaya M.G."/>
        </authorList>
    </citation>
    <scope>NUCLEOTIDE SEQUENCE [LARGE SCALE GENOMIC DNA]</scope>
    <source>
        <strain evidence="2">DSM 19304 / NCIMB 14124 / VKM B-2133 / 20Z</strain>
    </source>
</reference>
<accession>G4T4F6</accession>
<proteinExistence type="predicted"/>
<geneLocation type="plasmid" evidence="1 2">
    <name>MEALZ_p</name>
</geneLocation>
<dbReference type="EMBL" id="FO082061">
    <property type="protein sequence ID" value="CCE25712.1"/>
    <property type="molecule type" value="Genomic_DNA"/>
</dbReference>
<dbReference type="AlphaFoldDB" id="G4T4F6"/>
<evidence type="ECO:0000313" key="1">
    <source>
        <dbReference type="EMBL" id="CCE25712.1"/>
    </source>
</evidence>
<sequence>MDSRPSGSPNYMAIMKKEAGTIKLNDQQEAKVDEWRQEHHTKATELAADIVAAEHTLAEASMDGTNLENMMKKFDEIAVMRRTLAELKTKCRDLLQTILTSEQWTQLVTLQKSAMGLNQQANMKNMMHAHPMPNYMAIMKKEAGTIKLNDQQEAKVDEWRQEHHTKATELAADIVAAEHTLAEASMDGTNLENMMKKFDEIAVMRRTLAELKTKCRDLLQNILTSEQWTQLVTLQKSAMRLN</sequence>
<gene>
    <name evidence="1" type="ordered locus">MEALZ_p0001</name>
</gene>
<organism evidence="1 2">
    <name type="scientific">Methylotuvimicrobium alcaliphilum (strain DSM 19304 / NCIMB 14124 / VKM B-2133 / 20Z)</name>
    <name type="common">Methylomicrobium alcaliphilum</name>
    <dbReference type="NCBI Taxonomy" id="1091494"/>
    <lineage>
        <taxon>Bacteria</taxon>
        <taxon>Pseudomonadati</taxon>
        <taxon>Pseudomonadota</taxon>
        <taxon>Gammaproteobacteria</taxon>
        <taxon>Methylococcales</taxon>
        <taxon>Methylococcaceae</taxon>
        <taxon>Methylotuvimicrobium</taxon>
    </lineage>
</organism>
<protein>
    <submittedName>
        <fullName evidence="1">Uncharacterized protein</fullName>
    </submittedName>
</protein>
<dbReference type="HOGENOM" id="CLU_1146146_0_0_6"/>
<keyword evidence="2" id="KW-1185">Reference proteome</keyword>
<dbReference type="Gene3D" id="1.20.120.1490">
    <property type="match status" value="2"/>
</dbReference>